<evidence type="ECO:0000313" key="7">
    <source>
        <dbReference type="EMBL" id="MDK3018421.1"/>
    </source>
</evidence>
<dbReference type="InterPro" id="IPR029052">
    <property type="entry name" value="Metallo-depent_PP-like"/>
</dbReference>
<dbReference type="CDD" id="cd07398">
    <property type="entry name" value="MPP_YbbF-LpxH"/>
    <property type="match status" value="1"/>
</dbReference>
<accession>A0ABT7F1D8</accession>
<comment type="caution">
    <text evidence="7">The sequence shown here is derived from an EMBL/GenBank/DDBJ whole genome shotgun (WGS) entry which is preliminary data.</text>
</comment>
<dbReference type="Proteomes" id="UP001243757">
    <property type="component" value="Unassembled WGS sequence"/>
</dbReference>
<sequence length="272" mass="30315">MSPAFAPLRLKSLFLSDLHLGARAARPKAALEFLAAHEAETIYLVGDIFDIWHGGRIHWPREAEELLAELDRRAATGTRVIYLCGNHDAKLRSPEARLPAGMTAPRHWQRHEVLTHEAADGRRYLVLHGDQCDSRLMRQHFMTRIGSRADAFLRGLDDWLGRRLTPPAPGRPSRIERAISTFNSLFVMGGRFEARLVALARSAKADGVICGHSHKPMLRSIGGTLYANCGDWVDSFTALIETHEGALRLVEWARPPHATRPKTSFGPLAQDA</sequence>
<dbReference type="GO" id="GO:0016787">
    <property type="term" value="F:hydrolase activity"/>
    <property type="evidence" value="ECO:0007669"/>
    <property type="project" value="UniProtKB-KW"/>
</dbReference>
<keyword evidence="8" id="KW-1185">Reference proteome</keyword>
<dbReference type="Gene3D" id="3.60.21.10">
    <property type="match status" value="1"/>
</dbReference>
<dbReference type="PANTHER" id="PTHR34990">
    <property type="entry name" value="UDP-2,3-DIACYLGLUCOSAMINE HYDROLASE-RELATED"/>
    <property type="match status" value="1"/>
</dbReference>
<dbReference type="InterPro" id="IPR004843">
    <property type="entry name" value="Calcineurin-like_PHP"/>
</dbReference>
<dbReference type="EMBL" id="JASNJD010000007">
    <property type="protein sequence ID" value="MDK3018421.1"/>
    <property type="molecule type" value="Genomic_DNA"/>
</dbReference>
<evidence type="ECO:0000256" key="3">
    <source>
        <dbReference type="ARBA" id="ARBA00022723"/>
    </source>
</evidence>
<reference evidence="7 8" key="1">
    <citation type="submission" date="2023-05" db="EMBL/GenBank/DDBJ databases">
        <title>Pseudodonghicola sp. nov.</title>
        <authorList>
            <person name="Huang J."/>
        </authorList>
    </citation>
    <scope>NUCLEOTIDE SEQUENCE [LARGE SCALE GENOMIC DNA]</scope>
    <source>
        <strain evidence="7 8">IC7</strain>
    </source>
</reference>
<proteinExistence type="predicted"/>
<evidence type="ECO:0000256" key="4">
    <source>
        <dbReference type="ARBA" id="ARBA00023136"/>
    </source>
</evidence>
<evidence type="ECO:0000256" key="1">
    <source>
        <dbReference type="ARBA" id="ARBA00022475"/>
    </source>
</evidence>
<keyword evidence="4" id="KW-0472">Membrane</keyword>
<evidence type="ECO:0000256" key="2">
    <source>
        <dbReference type="ARBA" id="ARBA00022519"/>
    </source>
</evidence>
<evidence type="ECO:0000259" key="6">
    <source>
        <dbReference type="Pfam" id="PF00149"/>
    </source>
</evidence>
<keyword evidence="1" id="KW-1003">Cell membrane</keyword>
<dbReference type="EC" id="3.6.1.54" evidence="7"/>
<organism evidence="7 8">
    <name type="scientific">Pseudodonghicola flavimaris</name>
    <dbReference type="NCBI Taxonomy" id="3050036"/>
    <lineage>
        <taxon>Bacteria</taxon>
        <taxon>Pseudomonadati</taxon>
        <taxon>Pseudomonadota</taxon>
        <taxon>Alphaproteobacteria</taxon>
        <taxon>Rhodobacterales</taxon>
        <taxon>Paracoccaceae</taxon>
        <taxon>Pseudodonghicola</taxon>
    </lineage>
</organism>
<dbReference type="PANTHER" id="PTHR34990:SF2">
    <property type="entry name" value="BLL8164 PROTEIN"/>
    <property type="match status" value="1"/>
</dbReference>
<keyword evidence="7" id="KW-0378">Hydrolase</keyword>
<dbReference type="Pfam" id="PF00149">
    <property type="entry name" value="Metallophos"/>
    <property type="match status" value="1"/>
</dbReference>
<dbReference type="InterPro" id="IPR043461">
    <property type="entry name" value="LpxH-like"/>
</dbReference>
<name>A0ABT7F1D8_9RHOB</name>
<gene>
    <name evidence="7" type="ORF">QO033_12100</name>
</gene>
<dbReference type="RefSeq" id="WP_284481233.1">
    <property type="nucleotide sequence ID" value="NZ_JASNJD010000007.1"/>
</dbReference>
<keyword evidence="3" id="KW-0479">Metal-binding</keyword>
<protein>
    <submittedName>
        <fullName evidence="7">UDP-2,3-diacylglucosamine diphosphatase</fullName>
        <ecNumber evidence="7">3.6.1.54</ecNumber>
    </submittedName>
</protein>
<keyword evidence="2" id="KW-0997">Cell inner membrane</keyword>
<evidence type="ECO:0000256" key="5">
    <source>
        <dbReference type="ARBA" id="ARBA00023211"/>
    </source>
</evidence>
<keyword evidence="5" id="KW-0464">Manganese</keyword>
<dbReference type="SUPFAM" id="SSF56300">
    <property type="entry name" value="Metallo-dependent phosphatases"/>
    <property type="match status" value="1"/>
</dbReference>
<evidence type="ECO:0000313" key="8">
    <source>
        <dbReference type="Proteomes" id="UP001243757"/>
    </source>
</evidence>
<feature type="domain" description="Calcineurin-like phosphoesterase" evidence="6">
    <location>
        <begin position="12"/>
        <end position="216"/>
    </location>
</feature>